<dbReference type="Proteomes" id="UP000308365">
    <property type="component" value="Unassembled WGS sequence"/>
</dbReference>
<proteinExistence type="predicted"/>
<feature type="region of interest" description="Disordered" evidence="1">
    <location>
        <begin position="149"/>
        <end position="429"/>
    </location>
</feature>
<dbReference type="GO" id="GO:0097228">
    <property type="term" value="C:sperm principal piece"/>
    <property type="evidence" value="ECO:0007669"/>
    <property type="project" value="TreeGrafter"/>
</dbReference>
<dbReference type="PANTHER" id="PTHR36135:SF1">
    <property type="entry name" value="FIBROUS SHEATH CABYR-BINDING PROTEIN"/>
    <property type="match status" value="1"/>
</dbReference>
<organism evidence="2 3">
    <name type="scientific">Monodon monoceros</name>
    <name type="common">Narwhal</name>
    <name type="synonym">Ceratodon monodon</name>
    <dbReference type="NCBI Taxonomy" id="40151"/>
    <lineage>
        <taxon>Eukaryota</taxon>
        <taxon>Metazoa</taxon>
        <taxon>Chordata</taxon>
        <taxon>Craniata</taxon>
        <taxon>Vertebrata</taxon>
        <taxon>Euteleostomi</taxon>
        <taxon>Mammalia</taxon>
        <taxon>Eutheria</taxon>
        <taxon>Laurasiatheria</taxon>
        <taxon>Artiodactyla</taxon>
        <taxon>Whippomorpha</taxon>
        <taxon>Cetacea</taxon>
        <taxon>Odontoceti</taxon>
        <taxon>Monodontidae</taxon>
        <taxon>Monodon</taxon>
    </lineage>
</organism>
<accession>A0A4U1EHB9</accession>
<comment type="caution">
    <text evidence="2">The sequence shown here is derived from an EMBL/GenBank/DDBJ whole genome shotgun (WGS) entry which is preliminary data.</text>
</comment>
<dbReference type="PANTHER" id="PTHR36135">
    <property type="entry name" value="FIBROUS SHEATH CABYR-BINDING PROTEIN"/>
    <property type="match status" value="1"/>
</dbReference>
<dbReference type="GO" id="GO:0035686">
    <property type="term" value="C:sperm fibrous sheath"/>
    <property type="evidence" value="ECO:0007669"/>
    <property type="project" value="TreeGrafter"/>
</dbReference>
<evidence type="ECO:0000313" key="2">
    <source>
        <dbReference type="EMBL" id="TKC35423.1"/>
    </source>
</evidence>
<name>A0A4U1EHB9_MONMO</name>
<dbReference type="GO" id="GO:0033234">
    <property type="term" value="P:negative regulation of protein sumoylation"/>
    <property type="evidence" value="ECO:0007669"/>
    <property type="project" value="InterPro"/>
</dbReference>
<feature type="compositionally biased region" description="Low complexity" evidence="1">
    <location>
        <begin position="224"/>
        <end position="246"/>
    </location>
</feature>
<feature type="compositionally biased region" description="Low complexity" evidence="1">
    <location>
        <begin position="377"/>
        <end position="398"/>
    </location>
</feature>
<feature type="region of interest" description="Disordered" evidence="1">
    <location>
        <begin position="489"/>
        <end position="512"/>
    </location>
</feature>
<feature type="region of interest" description="Disordered" evidence="1">
    <location>
        <begin position="1"/>
        <end position="35"/>
    </location>
</feature>
<evidence type="ECO:0000256" key="1">
    <source>
        <dbReference type="SAM" id="MobiDB-lite"/>
    </source>
</evidence>
<feature type="compositionally biased region" description="Polar residues" evidence="1">
    <location>
        <begin position="410"/>
        <end position="429"/>
    </location>
</feature>
<gene>
    <name evidence="2" type="ORF">EI555_010896</name>
</gene>
<protein>
    <recommendedName>
        <fullName evidence="4">Fibrous sheath CABYR-binding protein</fullName>
    </recommendedName>
</protein>
<evidence type="ECO:0000313" key="3">
    <source>
        <dbReference type="Proteomes" id="UP000308365"/>
    </source>
</evidence>
<evidence type="ECO:0008006" key="4">
    <source>
        <dbReference type="Google" id="ProtNLM"/>
    </source>
</evidence>
<feature type="compositionally biased region" description="Low complexity" evidence="1">
    <location>
        <begin position="310"/>
        <end position="330"/>
    </location>
</feature>
<feature type="compositionally biased region" description="Polar residues" evidence="1">
    <location>
        <begin position="168"/>
        <end position="184"/>
    </location>
</feature>
<dbReference type="GO" id="GO:0005509">
    <property type="term" value="F:calcium ion binding"/>
    <property type="evidence" value="ECO:0007669"/>
    <property type="project" value="InterPro"/>
</dbReference>
<dbReference type="InterPro" id="IPR043375">
    <property type="entry name" value="FSCB"/>
</dbReference>
<feature type="compositionally biased region" description="Acidic residues" evidence="1">
    <location>
        <begin position="496"/>
        <end position="506"/>
    </location>
</feature>
<dbReference type="AlphaFoldDB" id="A0A4U1EHB9"/>
<dbReference type="EMBL" id="RWIC01001539">
    <property type="protein sequence ID" value="TKC35423.1"/>
    <property type="molecule type" value="Genomic_DNA"/>
</dbReference>
<sequence length="527" mass="57191">MVDKSQQTEVTEKKKHLPIPQSSGPKGTLSIGNIPGSKFNYECHRVSSQLQQTWTKRKHVHDMTDKSLQTETAAEEKEEIKSVCETVVSEEKPAIGEAAPEFPESVQEVEIPPSRQTLSSTQNRQIPADQLYWRLDNDEHSLKRKIKGRCTETQSSGKNFVAEHPEFQPTTSNNEEIRQQSINRVLSIPPTKNDAPVLLEDGQDVPAEVQPPTAEESSAEVQLPLAEEITAEEPPAAEEAPVEVQPSPTEEAPGDEAPDKVEPTSAEETLLKEPPAEVQPSAAEDAPTQEVPELQISPAVESPEEEAPAEIESPPAEVAPAELQSLPAEEAPAEKSSANIQSPPTEETSAEEVPEEVQSLPAEDTPAEEASTKVQSPPAERTLAEEAAAELQPLPAEEASAEEAPAEFQLPSTEETTSEMFSGDKQSSLAEESFITQISVKETSAEVLLPPSEQTPADEALVENVSRVYQSPQAADVLVVKLGSGVLEDKPKSEEPLEWDTVPEDSSDTKNEEVSIKIKGVIHIELE</sequence>
<reference evidence="3" key="1">
    <citation type="journal article" date="2019" name="IScience">
        <title>Narwhal Genome Reveals Long-Term Low Genetic Diversity despite Current Large Abundance Size.</title>
        <authorList>
            <person name="Westbury M.V."/>
            <person name="Petersen B."/>
            <person name="Garde E."/>
            <person name="Heide-Jorgensen M.P."/>
            <person name="Lorenzen E.D."/>
        </authorList>
    </citation>
    <scope>NUCLEOTIDE SEQUENCE [LARGE SCALE GENOMIC DNA]</scope>
</reference>